<dbReference type="AlphaFoldDB" id="A0AA38FWI8"/>
<reference evidence="1 2" key="1">
    <citation type="journal article" date="2021" name="Nat. Plants">
        <title>The Taxus genome provides insights into paclitaxel biosynthesis.</title>
        <authorList>
            <person name="Xiong X."/>
            <person name="Gou J."/>
            <person name="Liao Q."/>
            <person name="Li Y."/>
            <person name="Zhou Q."/>
            <person name="Bi G."/>
            <person name="Li C."/>
            <person name="Du R."/>
            <person name="Wang X."/>
            <person name="Sun T."/>
            <person name="Guo L."/>
            <person name="Liang H."/>
            <person name="Lu P."/>
            <person name="Wu Y."/>
            <person name="Zhang Z."/>
            <person name="Ro D.K."/>
            <person name="Shang Y."/>
            <person name="Huang S."/>
            <person name="Yan J."/>
        </authorList>
    </citation>
    <scope>NUCLEOTIDE SEQUENCE [LARGE SCALE GENOMIC DNA]</scope>
    <source>
        <strain evidence="1">Ta-2019</strain>
    </source>
</reference>
<sequence length="240" mass="27224">ELGFWIEQAVRASDIHGAVWWELAKEFNEVVQLDFLSHCLADRCMELLLRSSPLEASLEKGLFEEVWRFAGFLLSQDVKAFLTFKKDPGPVLLKPFPMGDLVSTFVSFYSKDEMIMEPPPEAAEQISEVLPKVEAHEVAPELLLAPNTQSDLISSVPAIVDGPSEWPNRIRNNDLFLASDLFQVPFSLICGSLLIWFSGPRFFSWPRSENEGVSGCGCDLVTWTNREFAWIVFFFLCRAR</sequence>
<gene>
    <name evidence="1" type="ORF">KI387_026744</name>
</gene>
<accession>A0AA38FWI8</accession>
<dbReference type="Proteomes" id="UP000824469">
    <property type="component" value="Unassembled WGS sequence"/>
</dbReference>
<comment type="caution">
    <text evidence="1">The sequence shown here is derived from an EMBL/GenBank/DDBJ whole genome shotgun (WGS) entry which is preliminary data.</text>
</comment>
<proteinExistence type="predicted"/>
<evidence type="ECO:0000313" key="2">
    <source>
        <dbReference type="Proteomes" id="UP000824469"/>
    </source>
</evidence>
<protein>
    <submittedName>
        <fullName evidence="1">Uncharacterized protein</fullName>
    </submittedName>
</protein>
<dbReference type="EMBL" id="JAHRHJ020000006">
    <property type="protein sequence ID" value="KAH9311709.1"/>
    <property type="molecule type" value="Genomic_DNA"/>
</dbReference>
<keyword evidence="2" id="KW-1185">Reference proteome</keyword>
<name>A0AA38FWI8_TAXCH</name>
<feature type="non-terminal residue" evidence="1">
    <location>
        <position position="1"/>
    </location>
</feature>
<organism evidence="1 2">
    <name type="scientific">Taxus chinensis</name>
    <name type="common">Chinese yew</name>
    <name type="synonym">Taxus wallichiana var. chinensis</name>
    <dbReference type="NCBI Taxonomy" id="29808"/>
    <lineage>
        <taxon>Eukaryota</taxon>
        <taxon>Viridiplantae</taxon>
        <taxon>Streptophyta</taxon>
        <taxon>Embryophyta</taxon>
        <taxon>Tracheophyta</taxon>
        <taxon>Spermatophyta</taxon>
        <taxon>Pinopsida</taxon>
        <taxon>Pinidae</taxon>
        <taxon>Conifers II</taxon>
        <taxon>Cupressales</taxon>
        <taxon>Taxaceae</taxon>
        <taxon>Taxus</taxon>
    </lineage>
</organism>
<evidence type="ECO:0000313" key="1">
    <source>
        <dbReference type="EMBL" id="KAH9311709.1"/>
    </source>
</evidence>